<organism evidence="10 11">
    <name type="scientific">Flavobacterium aurantiibacter</name>
    <dbReference type="NCBI Taxonomy" id="2023067"/>
    <lineage>
        <taxon>Bacteria</taxon>
        <taxon>Pseudomonadati</taxon>
        <taxon>Bacteroidota</taxon>
        <taxon>Flavobacteriia</taxon>
        <taxon>Flavobacteriales</taxon>
        <taxon>Flavobacteriaceae</taxon>
        <taxon>Flavobacterium</taxon>
    </lineage>
</organism>
<dbReference type="InterPro" id="IPR014729">
    <property type="entry name" value="Rossmann-like_a/b/a_fold"/>
</dbReference>
<dbReference type="InterPro" id="IPR011063">
    <property type="entry name" value="TilS/TtcA_N"/>
</dbReference>
<evidence type="ECO:0000259" key="9">
    <source>
        <dbReference type="SMART" id="SM00977"/>
    </source>
</evidence>
<dbReference type="PANTHER" id="PTHR43033">
    <property type="entry name" value="TRNA(ILE)-LYSIDINE SYNTHASE-RELATED"/>
    <property type="match status" value="1"/>
</dbReference>
<comment type="function">
    <text evidence="8">Ligates lysine onto the cytidine present at position 34 of the AUA codon-specific tRNA(Ile) that contains the anticodon CAU, in an ATP-dependent manner. Cytidine is converted to lysidine, thus changing the amino acid specificity of the tRNA from methionine to isoleucine.</text>
</comment>
<dbReference type="Pfam" id="PF11734">
    <property type="entry name" value="TilS_C"/>
    <property type="match status" value="1"/>
</dbReference>
<dbReference type="SUPFAM" id="SSF56037">
    <property type="entry name" value="PheT/TilS domain"/>
    <property type="match status" value="1"/>
</dbReference>
<evidence type="ECO:0000313" key="10">
    <source>
        <dbReference type="EMBL" id="OYQ40640.1"/>
    </source>
</evidence>
<dbReference type="AlphaFoldDB" id="A0A255ZJ40"/>
<evidence type="ECO:0000256" key="1">
    <source>
        <dbReference type="ARBA" id="ARBA00004496"/>
    </source>
</evidence>
<dbReference type="Pfam" id="PF01171">
    <property type="entry name" value="ATP_bind_3"/>
    <property type="match status" value="1"/>
</dbReference>
<dbReference type="EC" id="6.3.4.19" evidence="8"/>
<dbReference type="GO" id="GO:0005737">
    <property type="term" value="C:cytoplasm"/>
    <property type="evidence" value="ECO:0007669"/>
    <property type="project" value="UniProtKB-SubCell"/>
</dbReference>
<comment type="catalytic activity">
    <reaction evidence="7 8">
        <text>cytidine(34) in tRNA(Ile2) + L-lysine + ATP = lysidine(34) in tRNA(Ile2) + AMP + diphosphate + H(+)</text>
        <dbReference type="Rhea" id="RHEA:43744"/>
        <dbReference type="Rhea" id="RHEA-COMP:10625"/>
        <dbReference type="Rhea" id="RHEA-COMP:10670"/>
        <dbReference type="ChEBI" id="CHEBI:15378"/>
        <dbReference type="ChEBI" id="CHEBI:30616"/>
        <dbReference type="ChEBI" id="CHEBI:32551"/>
        <dbReference type="ChEBI" id="CHEBI:33019"/>
        <dbReference type="ChEBI" id="CHEBI:82748"/>
        <dbReference type="ChEBI" id="CHEBI:83665"/>
        <dbReference type="ChEBI" id="CHEBI:456215"/>
        <dbReference type="EC" id="6.3.4.19"/>
    </reaction>
</comment>
<dbReference type="NCBIfam" id="TIGR02432">
    <property type="entry name" value="lysidine_TilS_N"/>
    <property type="match status" value="1"/>
</dbReference>
<dbReference type="GO" id="GO:0005524">
    <property type="term" value="F:ATP binding"/>
    <property type="evidence" value="ECO:0007669"/>
    <property type="project" value="UniProtKB-UniRule"/>
</dbReference>
<feature type="domain" description="Lysidine-tRNA(Ile) synthetase C-terminal" evidence="9">
    <location>
        <begin position="362"/>
        <end position="435"/>
    </location>
</feature>
<dbReference type="OrthoDB" id="9807403at2"/>
<evidence type="ECO:0000256" key="8">
    <source>
        <dbReference type="HAMAP-Rule" id="MF_01161"/>
    </source>
</evidence>
<dbReference type="SUPFAM" id="SSF52402">
    <property type="entry name" value="Adenine nucleotide alpha hydrolases-like"/>
    <property type="match status" value="1"/>
</dbReference>
<gene>
    <name evidence="8 10" type="primary">tilS</name>
    <name evidence="10" type="ORF">CHX27_13235</name>
</gene>
<comment type="caution">
    <text evidence="10">The sequence shown here is derived from an EMBL/GenBank/DDBJ whole genome shotgun (WGS) entry which is preliminary data.</text>
</comment>
<comment type="similarity">
    <text evidence="8">Belongs to the tRNA(Ile)-lysidine synthase family.</text>
</comment>
<proteinExistence type="inferred from homology"/>
<evidence type="ECO:0000256" key="4">
    <source>
        <dbReference type="ARBA" id="ARBA00022694"/>
    </source>
</evidence>
<comment type="subcellular location">
    <subcellularLocation>
        <location evidence="1 8">Cytoplasm</location>
    </subcellularLocation>
</comment>
<dbReference type="InterPro" id="IPR012796">
    <property type="entry name" value="Lysidine-tRNA-synth_C"/>
</dbReference>
<keyword evidence="3 8" id="KW-0436">Ligase</keyword>
<dbReference type="HAMAP" id="MF_01161">
    <property type="entry name" value="tRNA_Ile_lys_synt"/>
    <property type="match status" value="1"/>
</dbReference>
<comment type="domain">
    <text evidence="8">The N-terminal region contains the highly conserved SGGXDS motif, predicted to be a P-loop motif involved in ATP binding.</text>
</comment>
<feature type="binding site" evidence="8">
    <location>
        <begin position="29"/>
        <end position="34"/>
    </location>
    <ligand>
        <name>ATP</name>
        <dbReference type="ChEBI" id="CHEBI:30616"/>
    </ligand>
</feature>
<keyword evidence="4 8" id="KW-0819">tRNA processing</keyword>
<evidence type="ECO:0000256" key="3">
    <source>
        <dbReference type="ARBA" id="ARBA00022598"/>
    </source>
</evidence>
<dbReference type="InterPro" id="IPR012795">
    <property type="entry name" value="tRNA_Ile_lys_synt_N"/>
</dbReference>
<name>A0A255ZJ40_9FLAO</name>
<sequence length="439" mass="50319">MSKFVSRFSKIVQEQFPELNKARLLVAVSGGIDSMVLTDLLLATNFSIGIVHCNFLLRGVESDEDEQFVRTFAETQRIPFFSTRFDTKSFATNAKISTQEAARILRYHYFEEIRTQQAFEFILTAHHLNDSIETVLFHLTRGTGIDGLLGIPKRNGRILRPLLSFSKEEILEYAAVRNLSWREDASNAKTDYTRNKIRHELLPIFKSLNPSFEASFHSSILAWEQTQSLATDAAAAVLSQVVQDSNGCKKLYIPELLKFPNYQAYLQFWLADFGFHAWNDIYNLPFGETGKHVFSEDYVLTKDRDFLLLSLKKEEPPIHVEIKTIPFAWTEPIAFSGTYVESYQKSTRTEIYVDSDMISGNLNLRNYVQTDKFAPEGMSAGTKSVGKFLRDEKVSLEYRKKALVLCDSEQVIWVVGYRANRNYLATTQTKSILKFTLYS</sequence>
<keyword evidence="11" id="KW-1185">Reference proteome</keyword>
<dbReference type="CDD" id="cd01992">
    <property type="entry name" value="TilS_N"/>
    <property type="match status" value="1"/>
</dbReference>
<evidence type="ECO:0000256" key="7">
    <source>
        <dbReference type="ARBA" id="ARBA00048539"/>
    </source>
</evidence>
<reference evidence="10 11" key="1">
    <citation type="submission" date="2017-07" db="EMBL/GenBank/DDBJ databases">
        <title>Flavobacterium cyanobacteriorum sp. nov., isolated from cyanobacterial aggregates in a eutrophic lake.</title>
        <authorList>
            <person name="Cai H."/>
        </authorList>
    </citation>
    <scope>NUCLEOTIDE SEQUENCE [LARGE SCALE GENOMIC DNA]</scope>
    <source>
        <strain evidence="10 11">TH167</strain>
    </source>
</reference>
<dbReference type="Proteomes" id="UP000216035">
    <property type="component" value="Unassembled WGS sequence"/>
</dbReference>
<dbReference type="PANTHER" id="PTHR43033:SF1">
    <property type="entry name" value="TRNA(ILE)-LYSIDINE SYNTHASE-RELATED"/>
    <property type="match status" value="1"/>
</dbReference>
<protein>
    <recommendedName>
        <fullName evidence="8">tRNA(Ile)-lysidine synthase</fullName>
        <ecNumber evidence="8">6.3.4.19</ecNumber>
    </recommendedName>
    <alternativeName>
        <fullName evidence="8">tRNA(Ile)-2-lysyl-cytidine synthase</fullName>
    </alternativeName>
    <alternativeName>
        <fullName evidence="8">tRNA(Ile)-lysidine synthetase</fullName>
    </alternativeName>
</protein>
<keyword evidence="2 8" id="KW-0963">Cytoplasm</keyword>
<evidence type="ECO:0000256" key="2">
    <source>
        <dbReference type="ARBA" id="ARBA00022490"/>
    </source>
</evidence>
<dbReference type="GO" id="GO:0032267">
    <property type="term" value="F:tRNA(Ile)-lysidine synthase activity"/>
    <property type="evidence" value="ECO:0007669"/>
    <property type="project" value="UniProtKB-EC"/>
</dbReference>
<accession>A0A255ZJ40</accession>
<keyword evidence="5 8" id="KW-0547">Nucleotide-binding</keyword>
<dbReference type="Gene3D" id="3.40.50.620">
    <property type="entry name" value="HUPs"/>
    <property type="match status" value="1"/>
</dbReference>
<evidence type="ECO:0000313" key="11">
    <source>
        <dbReference type="Proteomes" id="UP000216035"/>
    </source>
</evidence>
<evidence type="ECO:0000256" key="5">
    <source>
        <dbReference type="ARBA" id="ARBA00022741"/>
    </source>
</evidence>
<dbReference type="RefSeq" id="WP_094487237.1">
    <property type="nucleotide sequence ID" value="NZ_NOXX01000220.1"/>
</dbReference>
<keyword evidence="6 8" id="KW-0067">ATP-binding</keyword>
<evidence type="ECO:0000256" key="6">
    <source>
        <dbReference type="ARBA" id="ARBA00022840"/>
    </source>
</evidence>
<dbReference type="SMART" id="SM00977">
    <property type="entry name" value="TilS_C"/>
    <property type="match status" value="1"/>
</dbReference>
<dbReference type="GO" id="GO:0006400">
    <property type="term" value="P:tRNA modification"/>
    <property type="evidence" value="ECO:0007669"/>
    <property type="project" value="UniProtKB-UniRule"/>
</dbReference>
<dbReference type="EMBL" id="NOXX01000220">
    <property type="protein sequence ID" value="OYQ40640.1"/>
    <property type="molecule type" value="Genomic_DNA"/>
</dbReference>
<dbReference type="InterPro" id="IPR012094">
    <property type="entry name" value="tRNA_Ile_lys_synt"/>
</dbReference>